<evidence type="ECO:0000256" key="1">
    <source>
        <dbReference type="SAM" id="Phobius"/>
    </source>
</evidence>
<organism evidence="2">
    <name type="scientific">Helicotheca tamesis</name>
    <dbReference type="NCBI Taxonomy" id="374047"/>
    <lineage>
        <taxon>Eukaryota</taxon>
        <taxon>Sar</taxon>
        <taxon>Stramenopiles</taxon>
        <taxon>Ochrophyta</taxon>
        <taxon>Bacillariophyta</taxon>
        <taxon>Mediophyceae</taxon>
        <taxon>Lithodesmiophycidae</taxon>
        <taxon>Lithodesmiales</taxon>
        <taxon>Lithodesmiaceae</taxon>
        <taxon>Helicotheca</taxon>
    </lineage>
</organism>
<keyword evidence="1" id="KW-1133">Transmembrane helix</keyword>
<sequence>MVASPSLSRCFCHRRDLNRKDQPVSYSRAAMVVISNCFSLLSLILIYISTVKSFTQIAITKRQRLASTVVVSRQTTKYLDGMLREKTFCKTDKTGLYMAKGGGGSGGFFDNIGKFFDELNNGGDGSEDENGEDDMDFIGSSRIFTIPAKSIKIGGLRLFLTLYLMGQQNSPEKGSWKANQSGDATIDLIYRDQSGALMVNFKEDKITIDRLGSAPSTKYLMHESQMLNGLLDELENIVDGGDVNEDDRLLVLPAPGDAINKARDTIAFS</sequence>
<accession>A0A7S2I4Q4</accession>
<proteinExistence type="predicted"/>
<reference evidence="2" key="1">
    <citation type="submission" date="2021-01" db="EMBL/GenBank/DDBJ databases">
        <authorList>
            <person name="Corre E."/>
            <person name="Pelletier E."/>
            <person name="Niang G."/>
            <person name="Scheremetjew M."/>
            <person name="Finn R."/>
            <person name="Kale V."/>
            <person name="Holt S."/>
            <person name="Cochrane G."/>
            <person name="Meng A."/>
            <person name="Brown T."/>
            <person name="Cohen L."/>
        </authorList>
    </citation>
    <scope>NUCLEOTIDE SEQUENCE</scope>
    <source>
        <strain evidence="2">CCMP826</strain>
    </source>
</reference>
<dbReference type="AlphaFoldDB" id="A0A7S2I4Q4"/>
<name>A0A7S2I4Q4_9STRA</name>
<evidence type="ECO:0000313" key="2">
    <source>
        <dbReference type="EMBL" id="CAD9508843.1"/>
    </source>
</evidence>
<keyword evidence="1" id="KW-0812">Transmembrane</keyword>
<keyword evidence="1" id="KW-0472">Membrane</keyword>
<gene>
    <name evidence="2" type="ORF">HTAM1171_LOCUS9625</name>
</gene>
<feature type="transmembrane region" description="Helical" evidence="1">
    <location>
        <begin position="29"/>
        <end position="48"/>
    </location>
</feature>
<protein>
    <submittedName>
        <fullName evidence="2">Uncharacterized protein</fullName>
    </submittedName>
</protein>
<dbReference type="EMBL" id="HBGV01015611">
    <property type="protein sequence ID" value="CAD9508843.1"/>
    <property type="molecule type" value="Transcribed_RNA"/>
</dbReference>